<keyword evidence="2" id="KW-1185">Reference proteome</keyword>
<accession>A0A4P6JTM0</accession>
<dbReference type="PANTHER" id="PTHR30348:SF4">
    <property type="entry name" value="DUF72 DOMAIN-CONTAINING PROTEIN"/>
    <property type="match status" value="1"/>
</dbReference>
<dbReference type="EMBL" id="CP035758">
    <property type="protein sequence ID" value="QBD78927.1"/>
    <property type="molecule type" value="Genomic_DNA"/>
</dbReference>
<dbReference type="RefSeq" id="WP_129889980.1">
    <property type="nucleotide sequence ID" value="NZ_CP035758.1"/>
</dbReference>
<evidence type="ECO:0000313" key="2">
    <source>
        <dbReference type="Proteomes" id="UP000290365"/>
    </source>
</evidence>
<evidence type="ECO:0000313" key="1">
    <source>
        <dbReference type="EMBL" id="QBD78927.1"/>
    </source>
</evidence>
<dbReference type="KEGG" id="kbs:EPA93_24260"/>
<gene>
    <name evidence="1" type="ORF">EPA93_24260</name>
</gene>
<dbReference type="OrthoDB" id="9780310at2"/>
<protein>
    <submittedName>
        <fullName evidence="1">DUF72 domain-containing protein</fullName>
    </submittedName>
</protein>
<dbReference type="Gene3D" id="3.20.20.410">
    <property type="entry name" value="Protein of unknown function UPF0759"/>
    <property type="match status" value="1"/>
</dbReference>
<dbReference type="Proteomes" id="UP000290365">
    <property type="component" value="Chromosome"/>
</dbReference>
<dbReference type="PANTHER" id="PTHR30348">
    <property type="entry name" value="UNCHARACTERIZED PROTEIN YECE"/>
    <property type="match status" value="1"/>
</dbReference>
<dbReference type="AlphaFoldDB" id="A0A4P6JTM0"/>
<dbReference type="InterPro" id="IPR036520">
    <property type="entry name" value="UPF0759_sf"/>
</dbReference>
<dbReference type="Pfam" id="PF01904">
    <property type="entry name" value="DUF72"/>
    <property type="match status" value="1"/>
</dbReference>
<reference evidence="1 2" key="1">
    <citation type="submission" date="2019-01" db="EMBL/GenBank/DDBJ databases">
        <title>Ktedonosporobacter rubrisoli SCAWS-G2.</title>
        <authorList>
            <person name="Huang Y."/>
            <person name="Yan B."/>
        </authorList>
    </citation>
    <scope>NUCLEOTIDE SEQUENCE [LARGE SCALE GENOMIC DNA]</scope>
    <source>
        <strain evidence="1 2">SCAWS-G2</strain>
    </source>
</reference>
<dbReference type="SUPFAM" id="SSF117396">
    <property type="entry name" value="TM1631-like"/>
    <property type="match status" value="1"/>
</dbReference>
<proteinExistence type="predicted"/>
<name>A0A4P6JTM0_KTERU</name>
<sequence length="253" mass="28958">MIRIGTSGWVYPHWVGSFYPPELAASEYLAYYARHFPTVEINRSFYRLPTREQFCTWREQLWEHPGFCCAVKASRYITHMKKLQNVEEGVSRLYTAAQGLGELLGPFLYQLPPHWHANPSRLAQFVASLPPHHLAAFEVRDATWFQGENPEQLRSILDKTGLALAIAVGGSCPTPLDLPTIGSFDYVRFHHGAHSIGLSEDELNFWARRLARASSHGRDLYIYFNNDPHGYAIRNAQRLRELLQEGERNSCLS</sequence>
<dbReference type="InterPro" id="IPR002763">
    <property type="entry name" value="DUF72"/>
</dbReference>
<organism evidence="1 2">
    <name type="scientific">Ktedonosporobacter rubrisoli</name>
    <dbReference type="NCBI Taxonomy" id="2509675"/>
    <lineage>
        <taxon>Bacteria</taxon>
        <taxon>Bacillati</taxon>
        <taxon>Chloroflexota</taxon>
        <taxon>Ktedonobacteria</taxon>
        <taxon>Ktedonobacterales</taxon>
        <taxon>Ktedonosporobacteraceae</taxon>
        <taxon>Ktedonosporobacter</taxon>
    </lineage>
</organism>